<dbReference type="STRING" id="282683.SAMN04488105_110234"/>
<keyword evidence="3" id="KW-1185">Reference proteome</keyword>
<organism evidence="2 3">
    <name type="scientific">Salipiger thiooxidans</name>
    <dbReference type="NCBI Taxonomy" id="282683"/>
    <lineage>
        <taxon>Bacteria</taxon>
        <taxon>Pseudomonadati</taxon>
        <taxon>Pseudomonadota</taxon>
        <taxon>Alphaproteobacteria</taxon>
        <taxon>Rhodobacterales</taxon>
        <taxon>Roseobacteraceae</taxon>
        <taxon>Salipiger</taxon>
    </lineage>
</organism>
<keyword evidence="1" id="KW-0472">Membrane</keyword>
<keyword evidence="1" id="KW-0812">Transmembrane</keyword>
<proteinExistence type="predicted"/>
<evidence type="ECO:0000313" key="2">
    <source>
        <dbReference type="EMBL" id="SDE98438.1"/>
    </source>
</evidence>
<dbReference type="Proteomes" id="UP000198994">
    <property type="component" value="Unassembled WGS sequence"/>
</dbReference>
<reference evidence="3" key="1">
    <citation type="submission" date="2016-10" db="EMBL/GenBank/DDBJ databases">
        <authorList>
            <person name="Varghese N."/>
            <person name="Submissions S."/>
        </authorList>
    </citation>
    <scope>NUCLEOTIDE SEQUENCE [LARGE SCALE GENOMIC DNA]</scope>
    <source>
        <strain evidence="3">DSM 10146</strain>
    </source>
</reference>
<protein>
    <recommendedName>
        <fullName evidence="4">Holin</fullName>
    </recommendedName>
</protein>
<feature type="transmembrane region" description="Helical" evidence="1">
    <location>
        <begin position="40"/>
        <end position="61"/>
    </location>
</feature>
<keyword evidence="1" id="KW-1133">Transmembrane helix</keyword>
<dbReference type="RefSeq" id="WP_089961222.1">
    <property type="nucleotide sequence ID" value="NZ_FNAV01000010.1"/>
</dbReference>
<sequence>MDDVKSFLASKTIWGAGIAILPQALSIFGIEVSAEDAQGIASHVDAIITSVGGLIAIYGRVMASKSIKTKAWQKN</sequence>
<dbReference type="AlphaFoldDB" id="A0A1G7HDI6"/>
<feature type="transmembrane region" description="Helical" evidence="1">
    <location>
        <begin position="12"/>
        <end position="34"/>
    </location>
</feature>
<accession>A0A1G7HDI6</accession>
<dbReference type="OrthoDB" id="7508901at2"/>
<gene>
    <name evidence="2" type="ORF">SAMN04488105_110234</name>
</gene>
<evidence type="ECO:0000313" key="3">
    <source>
        <dbReference type="Proteomes" id="UP000198994"/>
    </source>
</evidence>
<evidence type="ECO:0008006" key="4">
    <source>
        <dbReference type="Google" id="ProtNLM"/>
    </source>
</evidence>
<evidence type="ECO:0000256" key="1">
    <source>
        <dbReference type="SAM" id="Phobius"/>
    </source>
</evidence>
<name>A0A1G7HDI6_9RHOB</name>
<dbReference type="EMBL" id="FNAV01000010">
    <property type="protein sequence ID" value="SDE98438.1"/>
    <property type="molecule type" value="Genomic_DNA"/>
</dbReference>